<name>A0A161VR44_COLIC</name>
<feature type="transmembrane region" description="Helical" evidence="7">
    <location>
        <begin position="29"/>
        <end position="53"/>
    </location>
</feature>
<dbReference type="InterPro" id="IPR049192">
    <property type="entry name" value="DUF4246_C"/>
</dbReference>
<dbReference type="GO" id="GO:0016020">
    <property type="term" value="C:membrane"/>
    <property type="evidence" value="ECO:0007669"/>
    <property type="project" value="UniProtKB-SubCell"/>
</dbReference>
<evidence type="ECO:0000256" key="2">
    <source>
        <dbReference type="ARBA" id="ARBA00022692"/>
    </source>
</evidence>
<dbReference type="AlphaFoldDB" id="A0A161VR44"/>
<comment type="subcellular location">
    <subcellularLocation>
        <location evidence="1">Membrane</location>
        <topology evidence="1">Multi-pass membrane protein</topology>
    </subcellularLocation>
</comment>
<evidence type="ECO:0000256" key="5">
    <source>
        <dbReference type="ARBA" id="ARBA00038359"/>
    </source>
</evidence>
<feature type="compositionally biased region" description="Low complexity" evidence="6">
    <location>
        <begin position="1"/>
        <end position="10"/>
    </location>
</feature>
<organism evidence="10 11">
    <name type="scientific">Colletotrichum incanum</name>
    <name type="common">Soybean anthracnose fungus</name>
    <dbReference type="NCBI Taxonomy" id="1573173"/>
    <lineage>
        <taxon>Eukaryota</taxon>
        <taxon>Fungi</taxon>
        <taxon>Dikarya</taxon>
        <taxon>Ascomycota</taxon>
        <taxon>Pezizomycotina</taxon>
        <taxon>Sordariomycetes</taxon>
        <taxon>Hypocreomycetidae</taxon>
        <taxon>Glomerellales</taxon>
        <taxon>Glomerellaceae</taxon>
        <taxon>Colletotrichum</taxon>
        <taxon>Colletotrichum spaethianum species complex</taxon>
    </lineage>
</organism>
<dbReference type="InterPro" id="IPR052337">
    <property type="entry name" value="SAT4-like"/>
</dbReference>
<feature type="domain" description="Rhodopsin" evidence="9">
    <location>
        <begin position="51"/>
        <end position="287"/>
    </location>
</feature>
<protein>
    <submittedName>
        <fullName evidence="10">Integral membrane protein</fullName>
    </submittedName>
</protein>
<feature type="transmembrane region" description="Helical" evidence="7">
    <location>
        <begin position="265"/>
        <end position="286"/>
    </location>
</feature>
<dbReference type="Pfam" id="PF14033">
    <property type="entry name" value="DUF4246"/>
    <property type="match status" value="1"/>
</dbReference>
<reference evidence="10 11" key="1">
    <citation type="submission" date="2015-06" db="EMBL/GenBank/DDBJ databases">
        <title>Survival trade-offs in plant roots during colonization by closely related pathogenic and mutualistic fungi.</title>
        <authorList>
            <person name="Hacquard S."/>
            <person name="Kracher B."/>
            <person name="Hiruma K."/>
            <person name="Weinman A."/>
            <person name="Muench P."/>
            <person name="Garrido Oter R."/>
            <person name="Ver Loren van Themaat E."/>
            <person name="Dallerey J.-F."/>
            <person name="Damm U."/>
            <person name="Henrissat B."/>
            <person name="Lespinet O."/>
            <person name="Thon M."/>
            <person name="Kemen E."/>
            <person name="McHardy A.C."/>
            <person name="Schulze-Lefert P."/>
            <person name="O'Connell R.J."/>
        </authorList>
    </citation>
    <scope>NUCLEOTIDE SEQUENCE [LARGE SCALE GENOMIC DNA]</scope>
    <source>
        <strain evidence="10 11">MAFF 238704</strain>
    </source>
</reference>
<keyword evidence="11" id="KW-1185">Reference proteome</keyword>
<evidence type="ECO:0000256" key="6">
    <source>
        <dbReference type="SAM" id="MobiDB-lite"/>
    </source>
</evidence>
<dbReference type="Proteomes" id="UP000076584">
    <property type="component" value="Unassembled WGS sequence"/>
</dbReference>
<feature type="transmembrane region" description="Helical" evidence="7">
    <location>
        <begin position="107"/>
        <end position="130"/>
    </location>
</feature>
<evidence type="ECO:0000256" key="3">
    <source>
        <dbReference type="ARBA" id="ARBA00022989"/>
    </source>
</evidence>
<dbReference type="EMBL" id="LFIW01002044">
    <property type="protein sequence ID" value="KZL79654.1"/>
    <property type="molecule type" value="Genomic_DNA"/>
</dbReference>
<feature type="transmembrane region" description="Helical" evidence="7">
    <location>
        <begin position="142"/>
        <end position="170"/>
    </location>
</feature>
<feature type="domain" description="DUF4246" evidence="8">
    <location>
        <begin position="331"/>
        <end position="496"/>
    </location>
</feature>
<evidence type="ECO:0000256" key="4">
    <source>
        <dbReference type="ARBA" id="ARBA00023136"/>
    </source>
</evidence>
<feature type="transmembrane region" description="Helical" evidence="7">
    <location>
        <begin position="223"/>
        <end position="245"/>
    </location>
</feature>
<comment type="caution">
    <text evidence="10">The sequence shown here is derived from an EMBL/GenBank/DDBJ whole genome shotgun (WGS) entry which is preliminary data.</text>
</comment>
<feature type="region of interest" description="Disordered" evidence="6">
    <location>
        <begin position="1"/>
        <end position="23"/>
    </location>
</feature>
<evidence type="ECO:0000259" key="8">
    <source>
        <dbReference type="Pfam" id="PF14033"/>
    </source>
</evidence>
<keyword evidence="3 7" id="KW-1133">Transmembrane helix</keyword>
<sequence length="546" mass="61419">MSSPTSLAGAAPPPPGQTPNFDHPQDERYTIHMTFMILAQVVVTTFLLIHVYVKLLGVKSFRLEDLHCLILWFDANVLTLWIELHFGEGFHIWEIRASSYTELQKSFYVGTIVFSPAAFFTKAAILLLVVRIFAVERTTARILYTILAFFLICHIIAQLAKTLVCIPIQANWDPTVPNVRCINQTKVFAYDTSLGIISDLTILAVPIILMWKLQIPGYRKAKFVGILSAGGVAVAVTICRLALLFRFQNTTDPTVDFVTIDWTAISTGEVTIGLVCAAFPSINYLLKQRTVNKVPPNIPRTTSSRWAKVLRQVKKDGVSHQHPDCDIELACINELRETLELYQETSIVPVLDIEFLQQVAKNLESTGPHIQTSTPGTEGIAVNFIDPSLYALSYGRSKALLEEEINLQICFEYIGKRQLILKSPRSSRMADVDMGESTAMCLPCNVQFPDGDNAKITIYVNELHLRYHADLYPLLEKVITKTIPLWNLVCSTLYESTISCSMLNYYPEAGRTYPIGKTSPWDPLGLKDDLYNGAVDDNEWQRRTYE</sequence>
<evidence type="ECO:0000313" key="11">
    <source>
        <dbReference type="Proteomes" id="UP000076584"/>
    </source>
</evidence>
<evidence type="ECO:0000256" key="1">
    <source>
        <dbReference type="ARBA" id="ARBA00004141"/>
    </source>
</evidence>
<feature type="transmembrane region" description="Helical" evidence="7">
    <location>
        <begin position="65"/>
        <end position="87"/>
    </location>
</feature>
<dbReference type="Pfam" id="PF20684">
    <property type="entry name" value="Fung_rhodopsin"/>
    <property type="match status" value="1"/>
</dbReference>
<gene>
    <name evidence="10" type="ORF">CI238_11027</name>
</gene>
<dbReference type="PANTHER" id="PTHR33048">
    <property type="entry name" value="PTH11-LIKE INTEGRAL MEMBRANE PROTEIN (AFU_ORTHOLOGUE AFUA_5G11245)"/>
    <property type="match status" value="1"/>
</dbReference>
<feature type="transmembrane region" description="Helical" evidence="7">
    <location>
        <begin position="190"/>
        <end position="211"/>
    </location>
</feature>
<accession>A0A161VR44</accession>
<dbReference type="InterPro" id="IPR049326">
    <property type="entry name" value="Rhodopsin_dom_fungi"/>
</dbReference>
<keyword evidence="2 7" id="KW-0812">Transmembrane</keyword>
<dbReference type="PANTHER" id="PTHR33048:SF108">
    <property type="entry name" value="INTEGRAL MEMBRANE PROTEIN"/>
    <property type="match status" value="1"/>
</dbReference>
<keyword evidence="4 7" id="KW-0472">Membrane</keyword>
<evidence type="ECO:0000313" key="10">
    <source>
        <dbReference type="EMBL" id="KZL79654.1"/>
    </source>
</evidence>
<evidence type="ECO:0000259" key="9">
    <source>
        <dbReference type="Pfam" id="PF20684"/>
    </source>
</evidence>
<proteinExistence type="inferred from homology"/>
<evidence type="ECO:0000256" key="7">
    <source>
        <dbReference type="SAM" id="Phobius"/>
    </source>
</evidence>
<comment type="similarity">
    <text evidence="5">Belongs to the SAT4 family.</text>
</comment>